<dbReference type="PANTHER" id="PTHR37809:SF1">
    <property type="entry name" value="RIBOSOMAL PROTEIN S12 METHYLTHIOTRANSFERASE ACCESSORY FACTOR YCAO"/>
    <property type="match status" value="1"/>
</dbReference>
<name>A0A5E4S0L2_9BURK</name>
<dbReference type="Gene3D" id="3.30.1330.230">
    <property type="match status" value="1"/>
</dbReference>
<sequence>MKIDIHTPLSRLTDIFPYLLDEHVGLINQVREHPAEADSPKFLRFNCTAANTEAFGEYQNFAVGGGAATTRSMALAKAIGEAIERYCAAIYDKRELPLVAYEKAPFECIHPSAFVLYSDEQYAFDGFMFDRFTTASPVRWSPALDLATGDTTHVPAAMVYVPYFFQEGGDESAITQPISTGLSCHCSYEEAALGGLCEVIERDCFSITWQARLSRPRLRNATLSAVNRDLVGRFEDVGYRIHLMDISNETGVPAVLAVGRHSRDFLPIVVAASAAPSAEDAVRKALEELAHTERYAFQIKSELEPVAPDAEFDNILGQVDHVNFWTNPANARHAEFLFQSERTIDFCQMTSLTGETAAGQLAQLVSRIDNSGYRALVCDITTPDIRDLGLTVVRALVPGYHPLFMGYHHRALGGERLWTIPQRLGYAGIKPATGDFHYPHPFP</sequence>
<dbReference type="PROSITE" id="PS51664">
    <property type="entry name" value="YCAO"/>
    <property type="match status" value="1"/>
</dbReference>
<feature type="domain" description="YcaO" evidence="1">
    <location>
        <begin position="66"/>
        <end position="443"/>
    </location>
</feature>
<dbReference type="RefSeq" id="WP_150583507.1">
    <property type="nucleotide sequence ID" value="NZ_CABPSE010000001.1"/>
</dbReference>
<protein>
    <recommendedName>
        <fullName evidence="1">YcaO domain-containing protein</fullName>
    </recommendedName>
</protein>
<organism evidence="2 3">
    <name type="scientific">Pandoraea communis</name>
    <dbReference type="NCBI Taxonomy" id="2508297"/>
    <lineage>
        <taxon>Bacteria</taxon>
        <taxon>Pseudomonadati</taxon>
        <taxon>Pseudomonadota</taxon>
        <taxon>Betaproteobacteria</taxon>
        <taxon>Burkholderiales</taxon>
        <taxon>Burkholderiaceae</taxon>
        <taxon>Pandoraea</taxon>
    </lineage>
</organism>
<dbReference type="Pfam" id="PF02624">
    <property type="entry name" value="YcaO"/>
    <property type="match status" value="1"/>
</dbReference>
<dbReference type="AlphaFoldDB" id="A0A5E4S0L2"/>
<gene>
    <name evidence="2" type="ORF">PCO31111_00500</name>
</gene>
<dbReference type="PANTHER" id="PTHR37809">
    <property type="entry name" value="RIBOSOMAL PROTEIN S12 METHYLTHIOTRANSFERASE ACCESSORY FACTOR YCAO"/>
    <property type="match status" value="1"/>
</dbReference>
<dbReference type="InterPro" id="IPR027624">
    <property type="entry name" value="TOMM_cyclo_SagD"/>
</dbReference>
<evidence type="ECO:0000259" key="1">
    <source>
        <dbReference type="PROSITE" id="PS51664"/>
    </source>
</evidence>
<dbReference type="NCBIfam" id="TIGR00702">
    <property type="entry name" value="YcaO-type kinase domain"/>
    <property type="match status" value="1"/>
</dbReference>
<dbReference type="NCBIfam" id="TIGR03604">
    <property type="entry name" value="TOMM_cyclo_SagD"/>
    <property type="match status" value="1"/>
</dbReference>
<dbReference type="InterPro" id="IPR003776">
    <property type="entry name" value="YcaO-like_dom"/>
</dbReference>
<evidence type="ECO:0000313" key="3">
    <source>
        <dbReference type="Proteomes" id="UP000383971"/>
    </source>
</evidence>
<reference evidence="2 3" key="1">
    <citation type="submission" date="2019-08" db="EMBL/GenBank/DDBJ databases">
        <authorList>
            <person name="Peeters C."/>
        </authorList>
    </citation>
    <scope>NUCLEOTIDE SEQUENCE [LARGE SCALE GENOMIC DNA]</scope>
    <source>
        <strain evidence="2 3">LMG 31111</strain>
    </source>
</reference>
<dbReference type="Gene3D" id="3.30.40.250">
    <property type="match status" value="1"/>
</dbReference>
<dbReference type="Proteomes" id="UP000383971">
    <property type="component" value="Unassembled WGS sequence"/>
</dbReference>
<accession>A0A5E4S0L2</accession>
<proteinExistence type="predicted"/>
<evidence type="ECO:0000313" key="2">
    <source>
        <dbReference type="EMBL" id="VVD68671.1"/>
    </source>
</evidence>
<keyword evidence="3" id="KW-1185">Reference proteome</keyword>
<dbReference type="Gene3D" id="3.30.160.660">
    <property type="match status" value="1"/>
</dbReference>
<dbReference type="EMBL" id="CABPSE010000001">
    <property type="protein sequence ID" value="VVD68671.1"/>
    <property type="molecule type" value="Genomic_DNA"/>
</dbReference>